<proteinExistence type="predicted"/>
<dbReference type="OrthoDB" id="7676529at2759"/>
<organism evidence="1 2">
    <name type="scientific">Cotesia congregata</name>
    <name type="common">Parasitoid wasp</name>
    <name type="synonym">Apanteles congregatus</name>
    <dbReference type="NCBI Taxonomy" id="51543"/>
    <lineage>
        <taxon>Eukaryota</taxon>
        <taxon>Metazoa</taxon>
        <taxon>Ecdysozoa</taxon>
        <taxon>Arthropoda</taxon>
        <taxon>Hexapoda</taxon>
        <taxon>Insecta</taxon>
        <taxon>Pterygota</taxon>
        <taxon>Neoptera</taxon>
        <taxon>Endopterygota</taxon>
        <taxon>Hymenoptera</taxon>
        <taxon>Apocrita</taxon>
        <taxon>Ichneumonoidea</taxon>
        <taxon>Braconidae</taxon>
        <taxon>Microgastrinae</taxon>
        <taxon>Cotesia</taxon>
    </lineage>
</organism>
<gene>
    <name evidence="1" type="ORF">HICCMSTLAB_LOCUS1963</name>
</gene>
<reference evidence="1" key="1">
    <citation type="submission" date="2021-04" db="EMBL/GenBank/DDBJ databases">
        <authorList>
            <person name="Chebbi M.A.C M."/>
        </authorList>
    </citation>
    <scope>NUCLEOTIDE SEQUENCE</scope>
</reference>
<evidence type="ECO:0000313" key="1">
    <source>
        <dbReference type="EMBL" id="CAG5075982.1"/>
    </source>
</evidence>
<accession>A0A8J2H3K4</accession>
<comment type="caution">
    <text evidence="1">The sequence shown here is derived from an EMBL/GenBank/DDBJ whole genome shotgun (WGS) entry which is preliminary data.</text>
</comment>
<name>A0A8J2H3K4_COTCN</name>
<sequence length="381" mass="43436">MIIKTSCPDFEPENFEILDFYNTKTVFVWQNDQFVYFPLTTLTSAANLPAGNLKLIKAPSGIKKLKSYKERVFFICEPRENLDFKKIFFNCEINNCVGFIEENEDCINLVIGGDKIYFVTLKVSTGGVTYHSYLNKAFKALRIVEDKVWGLKAAGEMAEVAQGFNKMADQDGDEFFELRSSMCSGTSVIVDNICDLSKELKVKNEKLLIEQDKLKRINIYAHKSKLLGIKKIWVERTSSFIFLKATFEGTLPRDCWIRVGVSCKEQEFFTMQLVEDGKIVAELPLPLDFFDSTAEVCLDLVTLVEEDQPWFVVKDCEKKATAKEKETLRSLMEKKRNLLNTKLGVLRTGDGDEDPVKKKCSVNFTFFALRRTSASSGDFIN</sequence>
<evidence type="ECO:0000313" key="2">
    <source>
        <dbReference type="Proteomes" id="UP000786811"/>
    </source>
</evidence>
<dbReference type="AlphaFoldDB" id="A0A8J2H3K4"/>
<keyword evidence="2" id="KW-1185">Reference proteome</keyword>
<dbReference type="Proteomes" id="UP000786811">
    <property type="component" value="Unassembled WGS sequence"/>
</dbReference>
<dbReference type="EMBL" id="CAJNRD030001116">
    <property type="protein sequence ID" value="CAG5075982.1"/>
    <property type="molecule type" value="Genomic_DNA"/>
</dbReference>
<protein>
    <submittedName>
        <fullName evidence="1">Uncharacterized protein</fullName>
    </submittedName>
</protein>